<evidence type="ECO:0000313" key="14">
    <source>
        <dbReference type="Proteomes" id="UP000663608"/>
    </source>
</evidence>
<comment type="subunit">
    <text evidence="3">Homodimer.</text>
</comment>
<dbReference type="Proteomes" id="UP000663608">
    <property type="component" value="Chromosome"/>
</dbReference>
<protein>
    <recommendedName>
        <fullName evidence="11">Manganese transport regulator</fullName>
    </recommendedName>
</protein>
<dbReference type="RefSeq" id="WP_205872494.1">
    <property type="nucleotide sequence ID" value="NZ_CP070872.1"/>
</dbReference>
<dbReference type="GO" id="GO:0003700">
    <property type="term" value="F:DNA-binding transcription factor activity"/>
    <property type="evidence" value="ECO:0007669"/>
    <property type="project" value="InterPro"/>
</dbReference>
<accession>A0AA45QSS5</accession>
<dbReference type="SUPFAM" id="SSF46785">
    <property type="entry name" value="Winged helix' DNA-binding domain"/>
    <property type="match status" value="1"/>
</dbReference>
<evidence type="ECO:0000256" key="8">
    <source>
        <dbReference type="ARBA" id="ARBA00023159"/>
    </source>
</evidence>
<dbReference type="PANTHER" id="PTHR33238">
    <property type="entry name" value="IRON (METAL) DEPENDENT REPRESSOR, DTXR FAMILY"/>
    <property type="match status" value="1"/>
</dbReference>
<dbReference type="EMBL" id="CP070872">
    <property type="protein sequence ID" value="QSE77651.1"/>
    <property type="molecule type" value="Genomic_DNA"/>
</dbReference>
<keyword evidence="7" id="KW-0238">DNA-binding</keyword>
<evidence type="ECO:0000256" key="4">
    <source>
        <dbReference type="ARBA" id="ARBA00022490"/>
    </source>
</evidence>
<comment type="similarity">
    <text evidence="2">Belongs to the DtxR/MntR family.</text>
</comment>
<keyword evidence="14" id="KW-1185">Reference proteome</keyword>
<dbReference type="GO" id="GO:0046914">
    <property type="term" value="F:transition metal ion binding"/>
    <property type="evidence" value="ECO:0007669"/>
    <property type="project" value="InterPro"/>
</dbReference>
<keyword evidence="4" id="KW-0963">Cytoplasm</keyword>
<evidence type="ECO:0000256" key="5">
    <source>
        <dbReference type="ARBA" id="ARBA00022491"/>
    </source>
</evidence>
<dbReference type="InterPro" id="IPR050536">
    <property type="entry name" value="DtxR_MntR_Metal-Reg"/>
</dbReference>
<evidence type="ECO:0000256" key="7">
    <source>
        <dbReference type="ARBA" id="ARBA00023125"/>
    </source>
</evidence>
<evidence type="ECO:0000256" key="3">
    <source>
        <dbReference type="ARBA" id="ARBA00011738"/>
    </source>
</evidence>
<dbReference type="AlphaFoldDB" id="A0AA45QSS5"/>
<keyword evidence="9" id="KW-0804">Transcription</keyword>
<dbReference type="GO" id="GO:0045892">
    <property type="term" value="P:negative regulation of DNA-templated transcription"/>
    <property type="evidence" value="ECO:0007669"/>
    <property type="project" value="TreeGrafter"/>
</dbReference>
<organism evidence="13 14">
    <name type="scientific">Lactococcus taiwanensis</name>
    <dbReference type="NCBI Taxonomy" id="1151742"/>
    <lineage>
        <taxon>Bacteria</taxon>
        <taxon>Bacillati</taxon>
        <taxon>Bacillota</taxon>
        <taxon>Bacilli</taxon>
        <taxon>Lactobacillales</taxon>
        <taxon>Streptococcaceae</taxon>
        <taxon>Lactococcus</taxon>
    </lineage>
</organism>
<dbReference type="PANTHER" id="PTHR33238:SF11">
    <property type="entry name" value="TRANSCRIPTIONAL REGULATOR MNTR"/>
    <property type="match status" value="1"/>
</dbReference>
<evidence type="ECO:0000256" key="6">
    <source>
        <dbReference type="ARBA" id="ARBA00023015"/>
    </source>
</evidence>
<dbReference type="GO" id="GO:0003677">
    <property type="term" value="F:DNA binding"/>
    <property type="evidence" value="ECO:0007669"/>
    <property type="project" value="UniProtKB-KW"/>
</dbReference>
<dbReference type="SMART" id="SM00529">
    <property type="entry name" value="HTH_DTXR"/>
    <property type="match status" value="1"/>
</dbReference>
<dbReference type="Gene3D" id="1.10.10.10">
    <property type="entry name" value="Winged helix-like DNA-binding domain superfamily/Winged helix DNA-binding domain"/>
    <property type="match status" value="1"/>
</dbReference>
<dbReference type="GO" id="GO:0005737">
    <property type="term" value="C:cytoplasm"/>
    <property type="evidence" value="ECO:0007669"/>
    <property type="project" value="UniProtKB-SubCell"/>
</dbReference>
<sequence>MLELSKNEQDYLKTIYNLEKITSTTTKSVSINAIAKKLSVSSPSATEMVKRLVAKNLVLHKPYYGVSLTDLGISQARFIIKSHRVWETFLFEEVGYSMDEVHHEAEDLEHASSPRLIEALYALMDYPVADPHGSEIPAELFWSENEIELSLDQAMVNKNYRITKIDTEAKTFFKKMELTLPQFLKVIERLEDKSLIVREKAGKMLLIPFYIQPKLWVSERK</sequence>
<dbReference type="PROSITE" id="PS50944">
    <property type="entry name" value="HTH_DTXR"/>
    <property type="match status" value="1"/>
</dbReference>
<feature type="domain" description="HTH dtxR-type" evidence="12">
    <location>
        <begin position="1"/>
        <end position="69"/>
    </location>
</feature>
<keyword evidence="10" id="KW-0464">Manganese</keyword>
<dbReference type="SUPFAM" id="SSF47979">
    <property type="entry name" value="Iron-dependent repressor protein, dimerization domain"/>
    <property type="match status" value="1"/>
</dbReference>
<evidence type="ECO:0000313" key="13">
    <source>
        <dbReference type="EMBL" id="QSE77651.1"/>
    </source>
</evidence>
<evidence type="ECO:0000256" key="10">
    <source>
        <dbReference type="ARBA" id="ARBA00023211"/>
    </source>
</evidence>
<dbReference type="InterPro" id="IPR036390">
    <property type="entry name" value="WH_DNA-bd_sf"/>
</dbReference>
<dbReference type="Pfam" id="PF02742">
    <property type="entry name" value="Fe_dep_repr_C"/>
    <property type="match status" value="1"/>
</dbReference>
<dbReference type="GO" id="GO:0046983">
    <property type="term" value="F:protein dimerization activity"/>
    <property type="evidence" value="ECO:0007669"/>
    <property type="project" value="InterPro"/>
</dbReference>
<dbReference type="InterPro" id="IPR022689">
    <property type="entry name" value="Iron_dep_repressor"/>
</dbReference>
<reference evidence="13 14" key="1">
    <citation type="submission" date="2021-02" db="EMBL/GenBank/DDBJ databases">
        <title>Complete genome sequence of Lactococcus lactis strain K_LL004.</title>
        <authorList>
            <person name="Kim H.B."/>
        </authorList>
    </citation>
    <scope>NUCLEOTIDE SEQUENCE [LARGE SCALE GENOMIC DNA]</scope>
    <source>
        <strain evidence="13 14">K_LL004</strain>
    </source>
</reference>
<dbReference type="Pfam" id="PF01325">
    <property type="entry name" value="Fe_dep_repress"/>
    <property type="match status" value="1"/>
</dbReference>
<keyword evidence="6" id="KW-0805">Transcription regulation</keyword>
<evidence type="ECO:0000256" key="9">
    <source>
        <dbReference type="ARBA" id="ARBA00023163"/>
    </source>
</evidence>
<dbReference type="InterPro" id="IPR036421">
    <property type="entry name" value="Fe_dep_repressor_sf"/>
</dbReference>
<name>A0AA45QSS5_9LACT</name>
<dbReference type="InterPro" id="IPR036388">
    <property type="entry name" value="WH-like_DNA-bd_sf"/>
</dbReference>
<gene>
    <name evidence="13" type="ORF">JW886_06045</name>
</gene>
<evidence type="ECO:0000256" key="11">
    <source>
        <dbReference type="ARBA" id="ARBA00032593"/>
    </source>
</evidence>
<dbReference type="InterPro" id="IPR001367">
    <property type="entry name" value="Fe_dep_repressor"/>
</dbReference>
<keyword evidence="5" id="KW-0678">Repressor</keyword>
<comment type="subcellular location">
    <subcellularLocation>
        <location evidence="1">Cytoplasm</location>
    </subcellularLocation>
</comment>
<evidence type="ECO:0000256" key="2">
    <source>
        <dbReference type="ARBA" id="ARBA00007871"/>
    </source>
</evidence>
<evidence type="ECO:0000256" key="1">
    <source>
        <dbReference type="ARBA" id="ARBA00004496"/>
    </source>
</evidence>
<evidence type="ECO:0000259" key="12">
    <source>
        <dbReference type="PROSITE" id="PS50944"/>
    </source>
</evidence>
<dbReference type="InterPro" id="IPR022687">
    <property type="entry name" value="HTH_DTXR"/>
</dbReference>
<keyword evidence="8" id="KW-0010">Activator</keyword>
<proteinExistence type="inferred from homology"/>
<dbReference type="KEGG" id="lti:JW886_06045"/>